<accession>A0ABY4QY19</accession>
<reference evidence="3" key="2">
    <citation type="submission" date="2022-05" db="EMBL/GenBank/DDBJ databases">
        <authorList>
            <person name="Kim J.-S."/>
            <person name="Lee K."/>
            <person name="Suh M."/>
            <person name="Eom M."/>
            <person name="Kim J.-S."/>
            <person name="Kim D.-S."/>
            <person name="Ko S.-H."/>
            <person name="Shin Y."/>
            <person name="Lee J.-S."/>
        </authorList>
    </citation>
    <scope>NUCLEOTIDE SEQUENCE</scope>
    <source>
        <strain evidence="3">N237</strain>
    </source>
</reference>
<dbReference type="SUPFAM" id="SSF48452">
    <property type="entry name" value="TPR-like"/>
    <property type="match status" value="1"/>
</dbReference>
<dbReference type="SMART" id="SM00028">
    <property type="entry name" value="TPR"/>
    <property type="match status" value="2"/>
</dbReference>
<name>A0ABY4QY19_9ACTN</name>
<gene>
    <name evidence="3" type="ORF">M6D93_17285</name>
</gene>
<dbReference type="InterPro" id="IPR011990">
    <property type="entry name" value="TPR-like_helical_dom_sf"/>
</dbReference>
<dbReference type="RefSeq" id="WP_249771137.1">
    <property type="nucleotide sequence ID" value="NZ_CP097332.1"/>
</dbReference>
<reference evidence="3" key="1">
    <citation type="journal article" date="2018" name="Int. J. Syst. Evol. Microbiol.">
        <title>Jatrophihabitans telluris sp. nov., isolated from sediment soil of lava forest wetlands and the emended description of the genus Jatrophihabitans.</title>
        <authorList>
            <person name="Lee K.C."/>
            <person name="Suh M.K."/>
            <person name="Eom M.K."/>
            <person name="Kim K.K."/>
            <person name="Kim J.S."/>
            <person name="Kim D.S."/>
            <person name="Ko S.H."/>
            <person name="Shin Y.K."/>
            <person name="Lee J.S."/>
        </authorList>
    </citation>
    <scope>NUCLEOTIDE SEQUENCE</scope>
    <source>
        <strain evidence="3">N237</strain>
    </source>
</reference>
<keyword evidence="4" id="KW-1185">Reference proteome</keyword>
<feature type="region of interest" description="Disordered" evidence="1">
    <location>
        <begin position="1"/>
        <end position="21"/>
    </location>
</feature>
<sequence>MSRARSLHARGVEDNNAGHPMRARRSLRTAIAALAAVRDSGAGEDVGELAARIWISVATAESELQGLQAGLDALAEAERALGEWELPQVRVLVHMQRGYMHVRGGNLQVGMVELDRAVDLIAHADDDQAHSILLNRGTAHLFAGRLRSARGDFERASEIAGRLKRLPDLAMTRHNLGYLEFLAGNLALALRIIDEVIALDADVSRAVILLDQARVLIEAGLHREADDALREAGTLFAADRLSSAVAEVELARAECALLDGEISAARRLAASARDRFRRRRNDRWRRDAELVLLQADLAAGRPGSRLAPPALRLAEEFRAEGLPTRARTAQLVAAEALLAAGRLEQAHHAATEAGPIRASDAMSARLHTRLVRARTQLAGGDRAGAGREIRTGLAELTRHRAQFGSLDLQTASAVHGRQLVELDLRLAVSDGRPAAVLAAAERGRAISARLPAVTAPADELTADLLAELRQATEELRTIESDPLARERAGDQRRRIDELQQSLRSRAWQATGAGQASAVTATPELLVGLDAAGAALICFVESAGRLHAAVLIPGGGSRVVPLAESGAVAEAIRRCRADLDVLANGHVPASLRAAVRASVTRSLTWLDSELIRPLDPGTDQLVIVPTGPLGTVAWGLLPSLRGRPVTVAPSATAWYSAQIADSQPLVGVAVLAGPDLAHAGAEAALIGRQWPGASLFEGGTAGRQQLLSAMRDCSVVHVAAHGQHQAENPLFSSLRLSDGPVFAYEFDGAARAPEHVVLSACELGQATIRPGDEALGLTSVLLHLGSHAVVSGVARVHDEISAQVMGRYHRDLAGGASSARALADAIEAARDLPAPFVNFGASWRVPTALA</sequence>
<evidence type="ECO:0000313" key="4">
    <source>
        <dbReference type="Proteomes" id="UP001056336"/>
    </source>
</evidence>
<evidence type="ECO:0000259" key="2">
    <source>
        <dbReference type="Pfam" id="PF12770"/>
    </source>
</evidence>
<dbReference type="Proteomes" id="UP001056336">
    <property type="component" value="Chromosome"/>
</dbReference>
<proteinExistence type="predicted"/>
<protein>
    <submittedName>
        <fullName evidence="3">CHAT domain-containing tetratricopeptide repeat protein</fullName>
    </submittedName>
</protein>
<dbReference type="Gene3D" id="1.25.40.10">
    <property type="entry name" value="Tetratricopeptide repeat domain"/>
    <property type="match status" value="1"/>
</dbReference>
<feature type="domain" description="CHAT" evidence="2">
    <location>
        <begin position="600"/>
        <end position="829"/>
    </location>
</feature>
<evidence type="ECO:0000256" key="1">
    <source>
        <dbReference type="SAM" id="MobiDB-lite"/>
    </source>
</evidence>
<dbReference type="Pfam" id="PF12770">
    <property type="entry name" value="CHAT"/>
    <property type="match status" value="1"/>
</dbReference>
<dbReference type="EMBL" id="CP097332">
    <property type="protein sequence ID" value="UQX88032.1"/>
    <property type="molecule type" value="Genomic_DNA"/>
</dbReference>
<organism evidence="3 4">
    <name type="scientific">Jatrophihabitans telluris</name>
    <dbReference type="NCBI Taxonomy" id="2038343"/>
    <lineage>
        <taxon>Bacteria</taxon>
        <taxon>Bacillati</taxon>
        <taxon>Actinomycetota</taxon>
        <taxon>Actinomycetes</taxon>
        <taxon>Jatrophihabitantales</taxon>
        <taxon>Jatrophihabitantaceae</taxon>
        <taxon>Jatrophihabitans</taxon>
    </lineage>
</organism>
<dbReference type="InterPro" id="IPR024983">
    <property type="entry name" value="CHAT_dom"/>
</dbReference>
<dbReference type="InterPro" id="IPR019734">
    <property type="entry name" value="TPR_rpt"/>
</dbReference>
<evidence type="ECO:0000313" key="3">
    <source>
        <dbReference type="EMBL" id="UQX88032.1"/>
    </source>
</evidence>